<accession>A0A2I0IW02</accession>
<keyword evidence="2" id="KW-1185">Reference proteome</keyword>
<organism evidence="1 2">
    <name type="scientific">Punica granatum</name>
    <name type="common">Pomegranate</name>
    <dbReference type="NCBI Taxonomy" id="22663"/>
    <lineage>
        <taxon>Eukaryota</taxon>
        <taxon>Viridiplantae</taxon>
        <taxon>Streptophyta</taxon>
        <taxon>Embryophyta</taxon>
        <taxon>Tracheophyta</taxon>
        <taxon>Spermatophyta</taxon>
        <taxon>Magnoliopsida</taxon>
        <taxon>eudicotyledons</taxon>
        <taxon>Gunneridae</taxon>
        <taxon>Pentapetalae</taxon>
        <taxon>rosids</taxon>
        <taxon>malvids</taxon>
        <taxon>Myrtales</taxon>
        <taxon>Lythraceae</taxon>
        <taxon>Punica</taxon>
    </lineage>
</organism>
<gene>
    <name evidence="1" type="ORF">CRG98_031781</name>
</gene>
<reference evidence="1 2" key="1">
    <citation type="submission" date="2017-11" db="EMBL/GenBank/DDBJ databases">
        <title>De-novo sequencing of pomegranate (Punica granatum L.) genome.</title>
        <authorList>
            <person name="Akparov Z."/>
            <person name="Amiraslanov A."/>
            <person name="Hajiyeva S."/>
            <person name="Abbasov M."/>
            <person name="Kaur K."/>
            <person name="Hamwieh A."/>
            <person name="Solovyev V."/>
            <person name="Salamov A."/>
            <person name="Braich B."/>
            <person name="Kosarev P."/>
            <person name="Mahmoud A."/>
            <person name="Hajiyev E."/>
            <person name="Babayeva S."/>
            <person name="Izzatullayeva V."/>
            <person name="Mammadov A."/>
            <person name="Mammadov A."/>
            <person name="Sharifova S."/>
            <person name="Ojaghi J."/>
            <person name="Eynullazada K."/>
            <person name="Bayramov B."/>
            <person name="Abdulazimova A."/>
            <person name="Shahmuradov I."/>
        </authorList>
    </citation>
    <scope>NUCLEOTIDE SEQUENCE [LARGE SCALE GENOMIC DNA]</scope>
    <source>
        <strain evidence="2">cv. AG2017</strain>
        <tissue evidence="1">Leaf</tissue>
    </source>
</reference>
<dbReference type="EMBL" id="PGOL01002454">
    <property type="protein sequence ID" value="PKI47820.1"/>
    <property type="molecule type" value="Genomic_DNA"/>
</dbReference>
<dbReference type="AlphaFoldDB" id="A0A2I0IW02"/>
<comment type="caution">
    <text evidence="1">The sequence shown here is derived from an EMBL/GenBank/DDBJ whole genome shotgun (WGS) entry which is preliminary data.</text>
</comment>
<evidence type="ECO:0000313" key="2">
    <source>
        <dbReference type="Proteomes" id="UP000233551"/>
    </source>
</evidence>
<name>A0A2I0IW02_PUNGR</name>
<evidence type="ECO:0000313" key="1">
    <source>
        <dbReference type="EMBL" id="PKI47820.1"/>
    </source>
</evidence>
<protein>
    <submittedName>
        <fullName evidence="1">Uncharacterized protein</fullName>
    </submittedName>
</protein>
<proteinExistence type="predicted"/>
<sequence length="94" mass="10496">MAGEVDSMDGRRKRRAVWVMVVELRLRQCSLHAARRKGTMKGRGKWLEGREGLMRPTTNGQAAAVLRGGGMNQGLTGYVGLSILFFPRYPDFTL</sequence>
<dbReference type="Proteomes" id="UP000233551">
    <property type="component" value="Unassembled WGS sequence"/>
</dbReference>